<keyword evidence="2" id="KW-0732">Signal</keyword>
<name>A0A1D2MY90_ORCCI</name>
<organism evidence="3 4">
    <name type="scientific">Orchesella cincta</name>
    <name type="common">Springtail</name>
    <name type="synonym">Podura cincta</name>
    <dbReference type="NCBI Taxonomy" id="48709"/>
    <lineage>
        <taxon>Eukaryota</taxon>
        <taxon>Metazoa</taxon>
        <taxon>Ecdysozoa</taxon>
        <taxon>Arthropoda</taxon>
        <taxon>Hexapoda</taxon>
        <taxon>Collembola</taxon>
        <taxon>Entomobryomorpha</taxon>
        <taxon>Entomobryoidea</taxon>
        <taxon>Orchesellidae</taxon>
        <taxon>Orchesellinae</taxon>
        <taxon>Orchesella</taxon>
    </lineage>
</organism>
<feature type="compositionally biased region" description="Basic and acidic residues" evidence="1">
    <location>
        <begin position="55"/>
        <end position="98"/>
    </location>
</feature>
<dbReference type="EMBL" id="LJIJ01000427">
    <property type="protein sequence ID" value="ODM97615.1"/>
    <property type="molecule type" value="Genomic_DNA"/>
</dbReference>
<sequence length="160" mass="18853">MEITTHIFVVLCVIIVAVSASSLPLLSDPETTTVNYHHDSQSHNQNQSQVPFSDQQDHYGKNSGYEYHDQLKEPQWSDHEITNRNHTPEDIDMQKDNENQTTNSWGETRHKRHFHIDLPFLDYGHEHGHHHHGGYDEHYHHDPHHHHHHNGGGHWHWHEG</sequence>
<keyword evidence="4" id="KW-1185">Reference proteome</keyword>
<feature type="region of interest" description="Disordered" evidence="1">
    <location>
        <begin position="140"/>
        <end position="160"/>
    </location>
</feature>
<proteinExistence type="predicted"/>
<reference evidence="3 4" key="1">
    <citation type="journal article" date="2016" name="Genome Biol. Evol.">
        <title>Gene Family Evolution Reflects Adaptation to Soil Environmental Stressors in the Genome of the Collembolan Orchesella cincta.</title>
        <authorList>
            <person name="Faddeeva-Vakhrusheva A."/>
            <person name="Derks M.F."/>
            <person name="Anvar S.Y."/>
            <person name="Agamennone V."/>
            <person name="Suring W."/>
            <person name="Smit S."/>
            <person name="van Straalen N.M."/>
            <person name="Roelofs D."/>
        </authorList>
    </citation>
    <scope>NUCLEOTIDE SEQUENCE [LARGE SCALE GENOMIC DNA]</scope>
    <source>
        <tissue evidence="3">Mixed pool</tissue>
    </source>
</reference>
<evidence type="ECO:0000313" key="4">
    <source>
        <dbReference type="Proteomes" id="UP000094527"/>
    </source>
</evidence>
<protein>
    <submittedName>
        <fullName evidence="3">Uncharacterized protein</fullName>
    </submittedName>
</protein>
<evidence type="ECO:0000313" key="3">
    <source>
        <dbReference type="EMBL" id="ODM97615.1"/>
    </source>
</evidence>
<evidence type="ECO:0000256" key="2">
    <source>
        <dbReference type="SAM" id="SignalP"/>
    </source>
</evidence>
<dbReference type="Proteomes" id="UP000094527">
    <property type="component" value="Unassembled WGS sequence"/>
</dbReference>
<comment type="caution">
    <text evidence="3">The sequence shown here is derived from an EMBL/GenBank/DDBJ whole genome shotgun (WGS) entry which is preliminary data.</text>
</comment>
<evidence type="ECO:0000256" key="1">
    <source>
        <dbReference type="SAM" id="MobiDB-lite"/>
    </source>
</evidence>
<feature type="chain" id="PRO_5008904739" evidence="2">
    <location>
        <begin position="21"/>
        <end position="160"/>
    </location>
</feature>
<feature type="compositionally biased region" description="Basic residues" evidence="1">
    <location>
        <begin position="141"/>
        <end position="151"/>
    </location>
</feature>
<dbReference type="AlphaFoldDB" id="A0A1D2MY90"/>
<feature type="signal peptide" evidence="2">
    <location>
        <begin position="1"/>
        <end position="20"/>
    </location>
</feature>
<accession>A0A1D2MY90</accession>
<feature type="region of interest" description="Disordered" evidence="1">
    <location>
        <begin position="34"/>
        <end position="108"/>
    </location>
</feature>
<gene>
    <name evidence="3" type="ORF">Ocin01_09066</name>
</gene>